<protein>
    <submittedName>
        <fullName evidence="1">Uncharacterized protein</fullName>
    </submittedName>
</protein>
<feature type="non-terminal residue" evidence="1">
    <location>
        <position position="1"/>
    </location>
</feature>
<accession>A0AAD7ZKT9</accession>
<comment type="caution">
    <text evidence="1">The sequence shown here is derived from an EMBL/GenBank/DDBJ whole genome shotgun (WGS) entry which is preliminary data.</text>
</comment>
<proteinExistence type="predicted"/>
<name>A0AAD7ZKT9_DIPPU</name>
<reference evidence="1" key="1">
    <citation type="journal article" date="2023" name="IScience">
        <title>Live-bearing cockroach genome reveals convergent evolutionary mechanisms linked to viviparity in insects and beyond.</title>
        <authorList>
            <person name="Fouks B."/>
            <person name="Harrison M.C."/>
            <person name="Mikhailova A.A."/>
            <person name="Marchal E."/>
            <person name="English S."/>
            <person name="Carruthers M."/>
            <person name="Jennings E.C."/>
            <person name="Chiamaka E.L."/>
            <person name="Frigard R.A."/>
            <person name="Pippel M."/>
            <person name="Attardo G.M."/>
            <person name="Benoit J.B."/>
            <person name="Bornberg-Bauer E."/>
            <person name="Tobe S.S."/>
        </authorList>
    </citation>
    <scope>NUCLEOTIDE SEQUENCE</scope>
    <source>
        <strain evidence="1">Stay&amp;Tobe</strain>
    </source>
</reference>
<evidence type="ECO:0000313" key="1">
    <source>
        <dbReference type="EMBL" id="KAJ9582530.1"/>
    </source>
</evidence>
<dbReference type="Proteomes" id="UP001233999">
    <property type="component" value="Unassembled WGS sequence"/>
</dbReference>
<evidence type="ECO:0000313" key="2">
    <source>
        <dbReference type="Proteomes" id="UP001233999"/>
    </source>
</evidence>
<organism evidence="1 2">
    <name type="scientific">Diploptera punctata</name>
    <name type="common">Pacific beetle cockroach</name>
    <dbReference type="NCBI Taxonomy" id="6984"/>
    <lineage>
        <taxon>Eukaryota</taxon>
        <taxon>Metazoa</taxon>
        <taxon>Ecdysozoa</taxon>
        <taxon>Arthropoda</taxon>
        <taxon>Hexapoda</taxon>
        <taxon>Insecta</taxon>
        <taxon>Pterygota</taxon>
        <taxon>Neoptera</taxon>
        <taxon>Polyneoptera</taxon>
        <taxon>Dictyoptera</taxon>
        <taxon>Blattodea</taxon>
        <taxon>Blaberoidea</taxon>
        <taxon>Blaberidae</taxon>
        <taxon>Diplopterinae</taxon>
        <taxon>Diploptera</taxon>
    </lineage>
</organism>
<gene>
    <name evidence="1" type="ORF">L9F63_003144</name>
</gene>
<reference evidence="1" key="2">
    <citation type="submission" date="2023-05" db="EMBL/GenBank/DDBJ databases">
        <authorList>
            <person name="Fouks B."/>
        </authorList>
    </citation>
    <scope>NUCLEOTIDE SEQUENCE</scope>
    <source>
        <strain evidence="1">Stay&amp;Tobe</strain>
        <tissue evidence="1">Testes</tissue>
    </source>
</reference>
<dbReference type="AlphaFoldDB" id="A0AAD7ZKT9"/>
<feature type="non-terminal residue" evidence="1">
    <location>
        <position position="53"/>
    </location>
</feature>
<keyword evidence="2" id="KW-1185">Reference proteome</keyword>
<sequence length="53" mass="6079">VGVTTIANGRLRLEPAVGDGLEWWWCKILKYIFIYILLNEAGQLLMFAPGLEW</sequence>
<dbReference type="EMBL" id="JASPKZ010007796">
    <property type="protein sequence ID" value="KAJ9582530.1"/>
    <property type="molecule type" value="Genomic_DNA"/>
</dbReference>